<dbReference type="HOGENOM" id="CLU_2208708_0_0_4"/>
<dbReference type="STRING" id="762967.HMPREF9440_00306"/>
<name>H3KC57_9BURK</name>
<feature type="region of interest" description="Disordered" evidence="1">
    <location>
        <begin position="1"/>
        <end position="40"/>
    </location>
</feature>
<reference evidence="2 3" key="1">
    <citation type="submission" date="2011-11" db="EMBL/GenBank/DDBJ databases">
        <authorList>
            <person name="Weinstock G."/>
            <person name="Sodergren E."/>
            <person name="Clifton S."/>
            <person name="Fulton L."/>
            <person name="Fulton B."/>
            <person name="Courtney L."/>
            <person name="Fronick C."/>
            <person name="Harrison M."/>
            <person name="Strong C."/>
            <person name="Farmer C."/>
            <person name="Delahaunty K."/>
            <person name="Markovic C."/>
            <person name="Hall O."/>
            <person name="Minx P."/>
            <person name="Tomlinson C."/>
            <person name="Mitreva M."/>
            <person name="Hou S."/>
            <person name="Chen J."/>
            <person name="Wollam A."/>
            <person name="Pepin K.H."/>
            <person name="Johnson M."/>
            <person name="Bhonagiri V."/>
            <person name="Zhang X."/>
            <person name="Suruliraj S."/>
            <person name="Warren W."/>
            <person name="Chinwalla A."/>
            <person name="Mardis E.R."/>
            <person name="Wilson R.K."/>
        </authorList>
    </citation>
    <scope>NUCLEOTIDE SEQUENCE [LARGE SCALE GENOMIC DNA]</scope>
    <source>
        <strain evidence="2 3">YIT 11816</strain>
    </source>
</reference>
<feature type="compositionally biased region" description="Pro residues" evidence="1">
    <location>
        <begin position="84"/>
        <end position="96"/>
    </location>
</feature>
<evidence type="ECO:0000313" key="3">
    <source>
        <dbReference type="Proteomes" id="UP000004956"/>
    </source>
</evidence>
<dbReference type="Proteomes" id="UP000004956">
    <property type="component" value="Unassembled WGS sequence"/>
</dbReference>
<keyword evidence="3" id="KW-1185">Reference proteome</keyword>
<proteinExistence type="predicted"/>
<dbReference type="AlphaFoldDB" id="H3KC57"/>
<evidence type="ECO:0000313" key="2">
    <source>
        <dbReference type="EMBL" id="EHY32311.1"/>
    </source>
</evidence>
<dbReference type="EMBL" id="AFBQ01000035">
    <property type="protein sequence ID" value="EHY32311.1"/>
    <property type="molecule type" value="Genomic_DNA"/>
</dbReference>
<feature type="region of interest" description="Disordered" evidence="1">
    <location>
        <begin position="78"/>
        <end position="107"/>
    </location>
</feature>
<sequence>MTPTRDAKQSAEPAYPEYAFEKSTRDPAFPQQSPEETRGSLTGRLEWVLSAVQHTSLPRDARRITHGRTPCRLRALFRRGRPLADPPPTNPRPPFPLSSRGTHARAL</sequence>
<evidence type="ECO:0000256" key="1">
    <source>
        <dbReference type="SAM" id="MobiDB-lite"/>
    </source>
</evidence>
<organism evidence="2 3">
    <name type="scientific">Sutterella parvirubra YIT 11816</name>
    <dbReference type="NCBI Taxonomy" id="762967"/>
    <lineage>
        <taxon>Bacteria</taxon>
        <taxon>Pseudomonadati</taxon>
        <taxon>Pseudomonadota</taxon>
        <taxon>Betaproteobacteria</taxon>
        <taxon>Burkholderiales</taxon>
        <taxon>Sutterellaceae</taxon>
        <taxon>Sutterella</taxon>
    </lineage>
</organism>
<comment type="caution">
    <text evidence="2">The sequence shown here is derived from an EMBL/GenBank/DDBJ whole genome shotgun (WGS) entry which is preliminary data.</text>
</comment>
<gene>
    <name evidence="2" type="ORF">HMPREF9440_00306</name>
</gene>
<accession>H3KC57</accession>
<protein>
    <submittedName>
        <fullName evidence="2">Uncharacterized protein</fullName>
    </submittedName>
</protein>